<protein>
    <submittedName>
        <fullName evidence="2">Uncharacterized protein</fullName>
    </submittedName>
</protein>
<accession>A0AAV7VBV6</accession>
<sequence length="174" mass="18159">MRPVLRIGGAGCSSRGRNSGDATSERPPWTSPNLFLSAGAETPEQPHGGARSRLCGTGPVSEASPARLRPGWTASGSRRTRVARRGALSTEGLRGLSSRARVALGPPPGTGAECAGAWAGCVGLLVAVAPPLQRRTERVCPQPLGENRLGAATWYRSSGQVEKYTKGKENFGKN</sequence>
<evidence type="ECO:0000256" key="1">
    <source>
        <dbReference type="SAM" id="MobiDB-lite"/>
    </source>
</evidence>
<dbReference type="Proteomes" id="UP001066276">
    <property type="component" value="Chromosome 2_1"/>
</dbReference>
<dbReference type="EMBL" id="JANPWB010000003">
    <property type="protein sequence ID" value="KAJ1198351.1"/>
    <property type="molecule type" value="Genomic_DNA"/>
</dbReference>
<evidence type="ECO:0000313" key="2">
    <source>
        <dbReference type="EMBL" id="KAJ1198351.1"/>
    </source>
</evidence>
<feature type="region of interest" description="Disordered" evidence="1">
    <location>
        <begin position="1"/>
        <end position="88"/>
    </location>
</feature>
<gene>
    <name evidence="2" type="ORF">NDU88_002192</name>
</gene>
<dbReference type="AlphaFoldDB" id="A0AAV7VBV6"/>
<name>A0AAV7VBV6_PLEWA</name>
<proteinExistence type="predicted"/>
<comment type="caution">
    <text evidence="2">The sequence shown here is derived from an EMBL/GenBank/DDBJ whole genome shotgun (WGS) entry which is preliminary data.</text>
</comment>
<evidence type="ECO:0000313" key="3">
    <source>
        <dbReference type="Proteomes" id="UP001066276"/>
    </source>
</evidence>
<keyword evidence="3" id="KW-1185">Reference proteome</keyword>
<reference evidence="2" key="1">
    <citation type="journal article" date="2022" name="bioRxiv">
        <title>Sequencing and chromosome-scale assembly of the giantPleurodeles waltlgenome.</title>
        <authorList>
            <person name="Brown T."/>
            <person name="Elewa A."/>
            <person name="Iarovenko S."/>
            <person name="Subramanian E."/>
            <person name="Araus A.J."/>
            <person name="Petzold A."/>
            <person name="Susuki M."/>
            <person name="Suzuki K.-i.T."/>
            <person name="Hayashi T."/>
            <person name="Toyoda A."/>
            <person name="Oliveira C."/>
            <person name="Osipova E."/>
            <person name="Leigh N.D."/>
            <person name="Simon A."/>
            <person name="Yun M.H."/>
        </authorList>
    </citation>
    <scope>NUCLEOTIDE SEQUENCE</scope>
    <source>
        <strain evidence="2">20211129_DDA</strain>
        <tissue evidence="2">Liver</tissue>
    </source>
</reference>
<organism evidence="2 3">
    <name type="scientific">Pleurodeles waltl</name>
    <name type="common">Iberian ribbed newt</name>
    <dbReference type="NCBI Taxonomy" id="8319"/>
    <lineage>
        <taxon>Eukaryota</taxon>
        <taxon>Metazoa</taxon>
        <taxon>Chordata</taxon>
        <taxon>Craniata</taxon>
        <taxon>Vertebrata</taxon>
        <taxon>Euteleostomi</taxon>
        <taxon>Amphibia</taxon>
        <taxon>Batrachia</taxon>
        <taxon>Caudata</taxon>
        <taxon>Salamandroidea</taxon>
        <taxon>Salamandridae</taxon>
        <taxon>Pleurodelinae</taxon>
        <taxon>Pleurodeles</taxon>
    </lineage>
</organism>